<dbReference type="OrthoDB" id="5288459at2"/>
<dbReference type="PANTHER" id="PTHR42862:SF1">
    <property type="entry name" value="DELTA-1-PYRROLINE-5-CARBOXYLATE DEHYDROGENASE 2, ISOFORM A-RELATED"/>
    <property type="match status" value="1"/>
</dbReference>
<proteinExistence type="predicted"/>
<evidence type="ECO:0000256" key="2">
    <source>
        <dbReference type="ARBA" id="ARBA00023027"/>
    </source>
</evidence>
<reference evidence="4 5" key="1">
    <citation type="submission" date="2017-08" db="EMBL/GenBank/DDBJ databases">
        <title>The complete genome sequence of Nocardiopsis gilva YIM 90087.</title>
        <authorList>
            <person name="Yin M."/>
            <person name="Tang S."/>
        </authorList>
    </citation>
    <scope>NUCLEOTIDE SEQUENCE [LARGE SCALE GENOMIC DNA]</scope>
    <source>
        <strain evidence="4 5">YIM 90087</strain>
    </source>
</reference>
<dbReference type="GO" id="GO:0010133">
    <property type="term" value="P:L-proline catabolic process to L-glutamate"/>
    <property type="evidence" value="ECO:0007669"/>
    <property type="project" value="TreeGrafter"/>
</dbReference>
<dbReference type="PANTHER" id="PTHR42862">
    <property type="entry name" value="DELTA-1-PYRROLINE-5-CARBOXYLATE DEHYDROGENASE 1, ISOFORM A-RELATED"/>
    <property type="match status" value="1"/>
</dbReference>
<dbReference type="KEGG" id="ngv:CDO52_05820"/>
<dbReference type="InterPro" id="IPR016162">
    <property type="entry name" value="Ald_DH_N"/>
</dbReference>
<keyword evidence="5" id="KW-1185">Reference proteome</keyword>
<keyword evidence="2" id="KW-0520">NAD</keyword>
<organism evidence="4 5">
    <name type="scientific">Nocardiopsis gilva YIM 90087</name>
    <dbReference type="NCBI Taxonomy" id="1235441"/>
    <lineage>
        <taxon>Bacteria</taxon>
        <taxon>Bacillati</taxon>
        <taxon>Actinomycetota</taxon>
        <taxon>Actinomycetes</taxon>
        <taxon>Streptosporangiales</taxon>
        <taxon>Nocardiopsidaceae</taxon>
        <taxon>Nocardiopsis</taxon>
    </lineage>
</organism>
<dbReference type="InterPro" id="IPR015590">
    <property type="entry name" value="Aldehyde_DH_dom"/>
</dbReference>
<protein>
    <submittedName>
        <fullName evidence="4">Phenylacetic acid degradation protein PaaN</fullName>
    </submittedName>
</protein>
<sequence>MAAHGASPAELFERHQSTLQEAVKAIHGRYFWTPHPESPSPKVYGEEAAPQGQAAFDAYLGKDFPIDQPGGDDRIITERSPYGIALGVGYPHADADTLIDAAQAARPSWRDAGPEGRAGVCMEILHRINQRSFEMAHAVQHTSGQAFVMAFQAGGPHAQDRGLEALAYGYDTTARYASTARWEKPQRKGGPLVMDKRFHVVPRGIALLIGCNTFPTWNSYPGLFASLVTGNPIIVKPHPRAVLPLAITVAVAREVLSEAGLDPNTVLLAAERADEKLAATLAVRPEVKIVDFTGSTEFGEWLEEHARQAFVCTEKAGVNAIVIDSTDAYKQMLGNIAFSLSLYSGQMCTTPQNIFMPRGGIETDEGHKSVEEVGADLAASVSRLLGDEARATGVLGAIANDGVLGRIEEAGKLGDTVLESRDIAHPDFADATVRTPVIVKLDGDRRDVYGREHFGPISFVVTAQDTDDALRLMRETITERGALTAAVYATGEDVLDAAEKAALEAGVNMSANLTGQVFVNQSAAFSDYHGSGANPAATSSLTDPAYVSGRFSFVQSRRHA</sequence>
<feature type="domain" description="Aldehyde dehydrogenase" evidence="3">
    <location>
        <begin position="93"/>
        <end position="513"/>
    </location>
</feature>
<dbReference type="Pfam" id="PF00171">
    <property type="entry name" value="Aldedh"/>
    <property type="match status" value="1"/>
</dbReference>
<accession>A0A223S2L6</accession>
<dbReference type="SUPFAM" id="SSF53720">
    <property type="entry name" value="ALDH-like"/>
    <property type="match status" value="1"/>
</dbReference>
<dbReference type="Gene3D" id="3.40.605.10">
    <property type="entry name" value="Aldehyde Dehydrogenase, Chain A, domain 1"/>
    <property type="match status" value="1"/>
</dbReference>
<dbReference type="GO" id="GO:0003842">
    <property type="term" value="F:L-glutamate gamma-semialdehyde dehydrogenase activity"/>
    <property type="evidence" value="ECO:0007669"/>
    <property type="project" value="TreeGrafter"/>
</dbReference>
<evidence type="ECO:0000259" key="3">
    <source>
        <dbReference type="Pfam" id="PF00171"/>
    </source>
</evidence>
<dbReference type="InterPro" id="IPR011975">
    <property type="entry name" value="PaaN_2"/>
</dbReference>
<evidence type="ECO:0000256" key="1">
    <source>
        <dbReference type="ARBA" id="ARBA00023002"/>
    </source>
</evidence>
<dbReference type="NCBIfam" id="TIGR02288">
    <property type="entry name" value="PaaN_2"/>
    <property type="match status" value="1"/>
</dbReference>
<dbReference type="GO" id="GO:0009898">
    <property type="term" value="C:cytoplasmic side of plasma membrane"/>
    <property type="evidence" value="ECO:0007669"/>
    <property type="project" value="TreeGrafter"/>
</dbReference>
<gene>
    <name evidence="4" type="primary">paaN</name>
    <name evidence="4" type="ORF">CDO52_05820</name>
</gene>
<dbReference type="AlphaFoldDB" id="A0A223S2L6"/>
<dbReference type="Gene3D" id="3.40.309.10">
    <property type="entry name" value="Aldehyde Dehydrogenase, Chain A, domain 2"/>
    <property type="match status" value="1"/>
</dbReference>
<name>A0A223S2L6_9ACTN</name>
<dbReference type="InterPro" id="IPR016163">
    <property type="entry name" value="Ald_DH_C"/>
</dbReference>
<dbReference type="Proteomes" id="UP000215005">
    <property type="component" value="Chromosome"/>
</dbReference>
<dbReference type="InterPro" id="IPR050485">
    <property type="entry name" value="Proline_metab_enzyme"/>
</dbReference>
<evidence type="ECO:0000313" key="5">
    <source>
        <dbReference type="Proteomes" id="UP000215005"/>
    </source>
</evidence>
<dbReference type="RefSeq" id="WP_017621359.1">
    <property type="nucleotide sequence ID" value="NZ_ANBG01000412.1"/>
</dbReference>
<dbReference type="EMBL" id="CP022753">
    <property type="protein sequence ID" value="ASU82370.1"/>
    <property type="molecule type" value="Genomic_DNA"/>
</dbReference>
<keyword evidence="1" id="KW-0560">Oxidoreductase</keyword>
<dbReference type="InterPro" id="IPR016161">
    <property type="entry name" value="Ald_DH/histidinol_DH"/>
</dbReference>
<evidence type="ECO:0000313" key="4">
    <source>
        <dbReference type="EMBL" id="ASU82370.1"/>
    </source>
</evidence>